<dbReference type="EMBL" id="JADCKB010000023">
    <property type="protein sequence ID" value="MBE5040822.1"/>
    <property type="molecule type" value="Genomic_DNA"/>
</dbReference>
<feature type="region of interest" description="Disordered" evidence="6">
    <location>
        <begin position="505"/>
        <end position="578"/>
    </location>
</feature>
<dbReference type="InterPro" id="IPR001926">
    <property type="entry name" value="TrpB-like_PALP"/>
</dbReference>
<comment type="cofactor">
    <cofactor evidence="1 5">
        <name>pyridoxal 5'-phosphate</name>
        <dbReference type="ChEBI" id="CHEBI:597326"/>
    </cofactor>
</comment>
<feature type="compositionally biased region" description="Basic and acidic residues" evidence="6">
    <location>
        <begin position="569"/>
        <end position="578"/>
    </location>
</feature>
<evidence type="ECO:0000313" key="10">
    <source>
        <dbReference type="Proteomes" id="UP000806542"/>
    </source>
</evidence>
<keyword evidence="9" id="KW-0456">Lyase</keyword>
<accession>A0A9D5M1C2</accession>
<reference evidence="9" key="1">
    <citation type="submission" date="2020-10" db="EMBL/GenBank/DDBJ databases">
        <title>ChiBAC.</title>
        <authorList>
            <person name="Zenner C."/>
            <person name="Hitch T.C.A."/>
            <person name="Clavel T."/>
        </authorList>
    </citation>
    <scope>NUCLEOTIDE SEQUENCE</scope>
    <source>
        <strain evidence="9">DSM 107454</strain>
    </source>
</reference>
<dbReference type="CDD" id="cd01560">
    <property type="entry name" value="Thr-synth_2"/>
    <property type="match status" value="1"/>
</dbReference>
<gene>
    <name evidence="9" type="ORF">INF28_10160</name>
</gene>
<dbReference type="InterPro" id="IPR036052">
    <property type="entry name" value="TrpB-like_PALP_sf"/>
</dbReference>
<dbReference type="EC" id="4.2.3.1" evidence="4"/>
<evidence type="ECO:0000313" key="9">
    <source>
        <dbReference type="EMBL" id="MBE5040822.1"/>
    </source>
</evidence>
<evidence type="ECO:0000259" key="7">
    <source>
        <dbReference type="Pfam" id="PF00291"/>
    </source>
</evidence>
<feature type="domain" description="Threonine synthase N-terminal" evidence="8">
    <location>
        <begin position="3"/>
        <end position="79"/>
    </location>
</feature>
<dbReference type="InterPro" id="IPR037158">
    <property type="entry name" value="Thr_synth_N_sf"/>
</dbReference>
<dbReference type="PANTHER" id="PTHR43515">
    <property type="entry name" value="THREONINE SYNTHASE-LIKE 1"/>
    <property type="match status" value="1"/>
</dbReference>
<evidence type="ECO:0000256" key="5">
    <source>
        <dbReference type="PIRSR" id="PIRSR604450-51"/>
    </source>
</evidence>
<comment type="caution">
    <text evidence="9">The sequence shown here is derived from an EMBL/GenBank/DDBJ whole genome shotgun (WGS) entry which is preliminary data.</text>
</comment>
<dbReference type="AlphaFoldDB" id="A0A9D5M1C2"/>
<keyword evidence="3 5" id="KW-0663">Pyridoxal phosphate</keyword>
<dbReference type="GO" id="GO:0004795">
    <property type="term" value="F:threonine synthase activity"/>
    <property type="evidence" value="ECO:0007669"/>
    <property type="project" value="UniProtKB-UniRule"/>
</dbReference>
<dbReference type="NCBIfam" id="TIGR00260">
    <property type="entry name" value="thrC"/>
    <property type="match status" value="1"/>
</dbReference>
<dbReference type="PANTHER" id="PTHR43515:SF1">
    <property type="entry name" value="THREONINE SYNTHASE-LIKE 1"/>
    <property type="match status" value="1"/>
</dbReference>
<dbReference type="GO" id="GO:0005737">
    <property type="term" value="C:cytoplasm"/>
    <property type="evidence" value="ECO:0007669"/>
    <property type="project" value="TreeGrafter"/>
</dbReference>
<feature type="compositionally biased region" description="Basic and acidic residues" evidence="6">
    <location>
        <begin position="505"/>
        <end position="520"/>
    </location>
</feature>
<proteinExistence type="inferred from homology"/>
<organism evidence="9 10">
    <name type="scientific">Ructibacterium gallinarum</name>
    <dbReference type="NCBI Taxonomy" id="2779355"/>
    <lineage>
        <taxon>Bacteria</taxon>
        <taxon>Bacillati</taxon>
        <taxon>Bacillota</taxon>
        <taxon>Clostridia</taxon>
        <taxon>Eubacteriales</taxon>
        <taxon>Oscillospiraceae</taxon>
        <taxon>Ructibacterium</taxon>
    </lineage>
</organism>
<name>A0A9D5M1C2_9FIRM</name>
<dbReference type="SUPFAM" id="SSF53686">
    <property type="entry name" value="Tryptophan synthase beta subunit-like PLP-dependent enzymes"/>
    <property type="match status" value="1"/>
</dbReference>
<dbReference type="GO" id="GO:0009088">
    <property type="term" value="P:threonine biosynthetic process"/>
    <property type="evidence" value="ECO:0007669"/>
    <property type="project" value="UniProtKB-UniRule"/>
</dbReference>
<protein>
    <recommendedName>
        <fullName evidence="4">Threonine synthase</fullName>
        <ecNumber evidence="4">4.2.3.1</ecNumber>
    </recommendedName>
</protein>
<feature type="modified residue" description="N6-(pyridoxal phosphate)lysine" evidence="5">
    <location>
        <position position="113"/>
    </location>
</feature>
<evidence type="ECO:0000256" key="1">
    <source>
        <dbReference type="ARBA" id="ARBA00001933"/>
    </source>
</evidence>
<dbReference type="InterPro" id="IPR004450">
    <property type="entry name" value="Thr_synthase-like"/>
</dbReference>
<dbReference type="Gene3D" id="3.90.1380.10">
    <property type="entry name" value="Threonine synthase, N-terminal domain"/>
    <property type="match status" value="1"/>
</dbReference>
<keyword evidence="10" id="KW-1185">Reference proteome</keyword>
<evidence type="ECO:0000256" key="2">
    <source>
        <dbReference type="ARBA" id="ARBA00005517"/>
    </source>
</evidence>
<feature type="compositionally biased region" description="Basic and acidic residues" evidence="6">
    <location>
        <begin position="530"/>
        <end position="542"/>
    </location>
</feature>
<dbReference type="Pfam" id="PF00291">
    <property type="entry name" value="PALP"/>
    <property type="match status" value="1"/>
</dbReference>
<evidence type="ECO:0000256" key="6">
    <source>
        <dbReference type="SAM" id="MobiDB-lite"/>
    </source>
</evidence>
<dbReference type="InterPro" id="IPR029144">
    <property type="entry name" value="Thr_synth_N"/>
</dbReference>
<comment type="similarity">
    <text evidence="2">Belongs to the threonine synthase family.</text>
</comment>
<sequence>MYYRSTRNAGLKMKSAEAIKKGLSEEGGLFVPCEIPVLTDTEWKKMIDMPYIERANLILRKYLTDFTAKEIAACTEAAYGGNKFSSDKVAPVVKLNNNQYILELWHGPTCAFKDMALQILPHFMTAAMKKTGEDKTVVILVATSGDTGKAALEGFKDVAGTRIIVFYPGEGVSDMQKLQMMTQEGANVFVSGIYGNFDDAQSGVKAIFTNEAENAELEKAGYILSSANSINWGRLVPQIVYYISAYCDMVHSGELTMGEKINVCVPTGNFGNILAAYYARKMGLPVHKLICASNQNNVLTDFIHTGEYNRNRDFYASVSPSMDILISSNLERLLFDISGCDDKRITTLMNKLNKSGSYQLPKTLHKKVTDLFWGGFCDDYFTKVRIWKTFTETGYTLDTHTAVAVDVYEQYVNETGDYTKTLIASTASPYKFNRVVLSALGEDSDEDDLTLTERLRDKCHMEIPASLSALRGKERRFTTVAAKEDMYSVIRDFLQVEEQLASVEKKEAENKGKVQKESVKKGVSAAKSTGKKEAASKAEEMVIGKSAVAKAEKKPVRRQTVGAQAETKPMAEKKDINK</sequence>
<feature type="domain" description="Tryptophan synthase beta chain-like PALP" evidence="7">
    <location>
        <begin position="99"/>
        <end position="314"/>
    </location>
</feature>
<dbReference type="Pfam" id="PF24857">
    <property type="entry name" value="THR4_C"/>
    <property type="match status" value="1"/>
</dbReference>
<evidence type="ECO:0000256" key="3">
    <source>
        <dbReference type="ARBA" id="ARBA00022898"/>
    </source>
</evidence>
<dbReference type="Proteomes" id="UP000806542">
    <property type="component" value="Unassembled WGS sequence"/>
</dbReference>
<dbReference type="Gene3D" id="3.40.50.1100">
    <property type="match status" value="2"/>
</dbReference>
<evidence type="ECO:0000259" key="8">
    <source>
        <dbReference type="Pfam" id="PF14821"/>
    </source>
</evidence>
<dbReference type="Pfam" id="PF14821">
    <property type="entry name" value="Thr_synth_N"/>
    <property type="match status" value="1"/>
</dbReference>
<evidence type="ECO:0000256" key="4">
    <source>
        <dbReference type="NCBIfam" id="TIGR00260"/>
    </source>
</evidence>